<dbReference type="CDD" id="cd00130">
    <property type="entry name" value="PAS"/>
    <property type="match status" value="3"/>
</dbReference>
<evidence type="ECO:0000259" key="2">
    <source>
        <dbReference type="PROSITE" id="PS50113"/>
    </source>
</evidence>
<dbReference type="EMBL" id="PVWG01000007">
    <property type="protein sequence ID" value="PSB20053.1"/>
    <property type="molecule type" value="Genomic_DNA"/>
</dbReference>
<comment type="caution">
    <text evidence="3">The sequence shown here is derived from an EMBL/GenBank/DDBJ whole genome shotgun (WGS) entry which is preliminary data.</text>
</comment>
<reference evidence="3 4" key="1">
    <citation type="submission" date="2018-02" db="EMBL/GenBank/DDBJ databases">
        <authorList>
            <person name="Cohen D.B."/>
            <person name="Kent A.D."/>
        </authorList>
    </citation>
    <scope>NUCLEOTIDE SEQUENCE [LARGE SCALE GENOMIC DNA]</scope>
    <source>
        <strain evidence="3 4">ULC007</strain>
    </source>
</reference>
<sequence>MRLPDGSDLGRIWYYRDITDRKQTEQALQARESQYRDLVETSNSVILRCDPDGKARFINDYGQRFFGFSADELIGRSITETIVPQIETTGRDLRQLMADYAQQPEQYSLYENENVCKNGDRVWMSWTNKPIFDSDGNLIEILSFGTDATERKQAQLALQKSEAQLQAILNNANASIFVKDLEGCYTFANRALAEEFNVQPEEIIGKTDYEFLPFDLAEIYSANDRKALDAGTAIKINETTPHRDGDSTFVTVKFPLFDLEGNTYATCSISTDISDRVCAETALCNSKLRYRSIFQNSQVGIGRSCFKQNGLFLGANQRCAEILGHRSATELIDKRFALKYYVNPDDRQHLINELEQQGEVPDFEVKLRRIDGLIVWALISLKVNVEATCTDFVLTDISERKRSPVNAPRQARPSHNLNLAMGAPTVVTLFFDREFKYFDPVP</sequence>
<dbReference type="Gene3D" id="3.30.450.20">
    <property type="entry name" value="PAS domain"/>
    <property type="match status" value="3"/>
</dbReference>
<gene>
    <name evidence="3" type="ORF">C7B65_08315</name>
</gene>
<feature type="domain" description="PAC" evidence="2">
    <location>
        <begin position="1"/>
        <end position="30"/>
    </location>
</feature>
<dbReference type="InterPro" id="IPR000700">
    <property type="entry name" value="PAS-assoc_C"/>
</dbReference>
<dbReference type="NCBIfam" id="TIGR00229">
    <property type="entry name" value="sensory_box"/>
    <property type="match status" value="3"/>
</dbReference>
<dbReference type="InterPro" id="IPR035965">
    <property type="entry name" value="PAS-like_dom_sf"/>
</dbReference>
<dbReference type="PROSITE" id="PS50112">
    <property type="entry name" value="PAS"/>
    <property type="match status" value="2"/>
</dbReference>
<dbReference type="Pfam" id="PF08448">
    <property type="entry name" value="PAS_4"/>
    <property type="match status" value="2"/>
</dbReference>
<dbReference type="InterPro" id="IPR001610">
    <property type="entry name" value="PAC"/>
</dbReference>
<dbReference type="PANTHER" id="PTHR44757">
    <property type="entry name" value="DIGUANYLATE CYCLASE DGCP"/>
    <property type="match status" value="1"/>
</dbReference>
<feature type="domain" description="PAS" evidence="1">
    <location>
        <begin position="31"/>
        <end position="85"/>
    </location>
</feature>
<dbReference type="AlphaFoldDB" id="A0A2T1DHU8"/>
<evidence type="ECO:0000259" key="1">
    <source>
        <dbReference type="PROSITE" id="PS50112"/>
    </source>
</evidence>
<feature type="domain" description="PAC" evidence="2">
    <location>
        <begin position="103"/>
        <end position="160"/>
    </location>
</feature>
<dbReference type="RefSeq" id="WP_073070942.1">
    <property type="nucleotide sequence ID" value="NZ_MPPI01000009.1"/>
</dbReference>
<evidence type="ECO:0000313" key="4">
    <source>
        <dbReference type="Proteomes" id="UP000238634"/>
    </source>
</evidence>
<dbReference type="PANTHER" id="PTHR44757:SF2">
    <property type="entry name" value="BIOFILM ARCHITECTURE MAINTENANCE PROTEIN MBAA"/>
    <property type="match status" value="1"/>
</dbReference>
<dbReference type="PROSITE" id="PS50113">
    <property type="entry name" value="PAC"/>
    <property type="match status" value="2"/>
</dbReference>
<name>A0A2T1DHU8_9CYAN</name>
<dbReference type="Pfam" id="PF13426">
    <property type="entry name" value="PAS_9"/>
    <property type="match status" value="1"/>
</dbReference>
<dbReference type="SUPFAM" id="SSF55785">
    <property type="entry name" value="PYP-like sensor domain (PAS domain)"/>
    <property type="match status" value="3"/>
</dbReference>
<protein>
    <submittedName>
        <fullName evidence="3">PAS domain S-box protein</fullName>
    </submittedName>
</protein>
<dbReference type="STRING" id="1920490.GCA_001895925_03846"/>
<proteinExistence type="predicted"/>
<evidence type="ECO:0000313" key="3">
    <source>
        <dbReference type="EMBL" id="PSB20053.1"/>
    </source>
</evidence>
<dbReference type="InterPro" id="IPR000014">
    <property type="entry name" value="PAS"/>
</dbReference>
<dbReference type="SMART" id="SM00091">
    <property type="entry name" value="PAS"/>
    <property type="match status" value="3"/>
</dbReference>
<accession>A0A2T1DHU8</accession>
<dbReference type="InterPro" id="IPR013656">
    <property type="entry name" value="PAS_4"/>
</dbReference>
<organism evidence="3 4">
    <name type="scientific">Phormidesmis priestleyi ULC007</name>
    <dbReference type="NCBI Taxonomy" id="1920490"/>
    <lineage>
        <taxon>Bacteria</taxon>
        <taxon>Bacillati</taxon>
        <taxon>Cyanobacteriota</taxon>
        <taxon>Cyanophyceae</taxon>
        <taxon>Leptolyngbyales</taxon>
        <taxon>Leptolyngbyaceae</taxon>
        <taxon>Phormidesmis</taxon>
    </lineage>
</organism>
<dbReference type="Proteomes" id="UP000238634">
    <property type="component" value="Unassembled WGS sequence"/>
</dbReference>
<reference evidence="3 4" key="2">
    <citation type="submission" date="2018-03" db="EMBL/GenBank/DDBJ databases">
        <title>The ancient ancestry and fast evolution of plastids.</title>
        <authorList>
            <person name="Moore K.R."/>
            <person name="Magnabosco C."/>
            <person name="Momper L."/>
            <person name="Gold D.A."/>
            <person name="Bosak T."/>
            <person name="Fournier G.P."/>
        </authorList>
    </citation>
    <scope>NUCLEOTIDE SEQUENCE [LARGE SCALE GENOMIC DNA]</scope>
    <source>
        <strain evidence="3 4">ULC007</strain>
    </source>
</reference>
<dbReference type="SMART" id="SM00086">
    <property type="entry name" value="PAC"/>
    <property type="match status" value="2"/>
</dbReference>
<dbReference type="OrthoDB" id="573511at2"/>
<dbReference type="InterPro" id="IPR052155">
    <property type="entry name" value="Biofilm_reg_signaling"/>
</dbReference>
<feature type="domain" description="PAS" evidence="1">
    <location>
        <begin position="161"/>
        <end position="231"/>
    </location>
</feature>
<keyword evidence="4" id="KW-1185">Reference proteome</keyword>